<dbReference type="Gene3D" id="1.10.10.60">
    <property type="entry name" value="Homeodomain-like"/>
    <property type="match status" value="3"/>
</dbReference>
<dbReference type="InterPro" id="IPR050560">
    <property type="entry name" value="MYB_TF"/>
</dbReference>
<feature type="domain" description="Myb-like" evidence="1">
    <location>
        <begin position="40"/>
        <end position="87"/>
    </location>
</feature>
<feature type="domain" description="HTH myb-type" evidence="2">
    <location>
        <begin position="43"/>
        <end position="91"/>
    </location>
</feature>
<organism evidence="3 4">
    <name type="scientific">Coemansia brasiliensis</name>
    <dbReference type="NCBI Taxonomy" id="2650707"/>
    <lineage>
        <taxon>Eukaryota</taxon>
        <taxon>Fungi</taxon>
        <taxon>Fungi incertae sedis</taxon>
        <taxon>Zoopagomycota</taxon>
        <taxon>Kickxellomycotina</taxon>
        <taxon>Kickxellomycetes</taxon>
        <taxon>Kickxellales</taxon>
        <taxon>Kickxellaceae</taxon>
        <taxon>Coemansia</taxon>
    </lineage>
</organism>
<dbReference type="Pfam" id="PF13921">
    <property type="entry name" value="Myb_DNA-bind_6"/>
    <property type="match status" value="1"/>
</dbReference>
<dbReference type="AlphaFoldDB" id="A0A9W8IGG0"/>
<dbReference type="InterPro" id="IPR017930">
    <property type="entry name" value="Myb_dom"/>
</dbReference>
<dbReference type="GO" id="GO:0005634">
    <property type="term" value="C:nucleus"/>
    <property type="evidence" value="ECO:0007669"/>
    <property type="project" value="TreeGrafter"/>
</dbReference>
<sequence length="456" mass="52600">MKRINLSASKLLATKQHVLGWVGHYRYVATASLASLPNDRYQWTKERDKLLVELVTNKGDATWADIAKQLGIKGDPGKARSRWKVLQPKEHTTWTGIEDRELHQAIKDYMRAGNAFGQRGMWVYVAKQLTTNRSPQQCHSRWTNALLPRQGKVIEYTRFERIRGWLWHTEELVRLEKAIRQIKNVQDSASETILVTQKEPWLLPDDVTQGNRMRQYWMYVASRVRTRTPMQCRRKWVSYLQNSSSASISIEEVKRLAELVKSCGSKWKFLAFNYFPGKEPKELCSAYRSWQRIERIYKVDLLQIDPFARLQGYNGRSAWRPTGKDGFYDPNGQLVRVSLRGKMSILAPYVLACMHVIHPKRRPRSVGLSLWSAFGGKKASPEVIDQLVAALVTYGNDWISISRSLNMPMLACRRLAENLSTKLPLVRRRIRSAELDSLISKRNTTLHSKSEAADKG</sequence>
<evidence type="ECO:0000259" key="2">
    <source>
        <dbReference type="PROSITE" id="PS51294"/>
    </source>
</evidence>
<name>A0A9W8IGG0_9FUNG</name>
<reference evidence="3" key="1">
    <citation type="submission" date="2022-07" db="EMBL/GenBank/DDBJ databases">
        <title>Phylogenomic reconstructions and comparative analyses of Kickxellomycotina fungi.</title>
        <authorList>
            <person name="Reynolds N.K."/>
            <person name="Stajich J.E."/>
            <person name="Barry K."/>
            <person name="Grigoriev I.V."/>
            <person name="Crous P."/>
            <person name="Smith M.E."/>
        </authorList>
    </citation>
    <scope>NUCLEOTIDE SEQUENCE</scope>
    <source>
        <strain evidence="3">NRRL 1566</strain>
    </source>
</reference>
<dbReference type="SUPFAM" id="SSF46689">
    <property type="entry name" value="Homeodomain-like"/>
    <property type="match status" value="3"/>
</dbReference>
<dbReference type="OrthoDB" id="2143914at2759"/>
<evidence type="ECO:0000313" key="4">
    <source>
        <dbReference type="Proteomes" id="UP001139887"/>
    </source>
</evidence>
<proteinExistence type="predicted"/>
<evidence type="ECO:0000313" key="3">
    <source>
        <dbReference type="EMBL" id="KAJ2850110.1"/>
    </source>
</evidence>
<dbReference type="SMART" id="SM00717">
    <property type="entry name" value="SANT"/>
    <property type="match status" value="4"/>
</dbReference>
<dbReference type="PROSITE" id="PS50090">
    <property type="entry name" value="MYB_LIKE"/>
    <property type="match status" value="3"/>
</dbReference>
<protein>
    <submittedName>
        <fullName evidence="3">Uncharacterized protein</fullName>
    </submittedName>
</protein>
<gene>
    <name evidence="3" type="ORF">IWW36_002165</name>
</gene>
<dbReference type="GO" id="GO:0000978">
    <property type="term" value="F:RNA polymerase II cis-regulatory region sequence-specific DNA binding"/>
    <property type="evidence" value="ECO:0007669"/>
    <property type="project" value="TreeGrafter"/>
</dbReference>
<dbReference type="PROSITE" id="PS51294">
    <property type="entry name" value="HTH_MYB"/>
    <property type="match status" value="1"/>
</dbReference>
<feature type="domain" description="Myb-like" evidence="1">
    <location>
        <begin position="167"/>
        <end position="240"/>
    </location>
</feature>
<dbReference type="PANTHER" id="PTHR45614">
    <property type="entry name" value="MYB PROTEIN-RELATED"/>
    <property type="match status" value="1"/>
</dbReference>
<accession>A0A9W8IGG0</accession>
<keyword evidence="4" id="KW-1185">Reference proteome</keyword>
<comment type="caution">
    <text evidence="3">The sequence shown here is derived from an EMBL/GenBank/DDBJ whole genome shotgun (WGS) entry which is preliminary data.</text>
</comment>
<feature type="domain" description="Myb-like" evidence="1">
    <location>
        <begin position="94"/>
        <end position="146"/>
    </location>
</feature>
<dbReference type="GO" id="GO:0000981">
    <property type="term" value="F:DNA-binding transcription factor activity, RNA polymerase II-specific"/>
    <property type="evidence" value="ECO:0007669"/>
    <property type="project" value="TreeGrafter"/>
</dbReference>
<dbReference type="CDD" id="cd00167">
    <property type="entry name" value="SANT"/>
    <property type="match status" value="1"/>
</dbReference>
<evidence type="ECO:0000259" key="1">
    <source>
        <dbReference type="PROSITE" id="PS50090"/>
    </source>
</evidence>
<dbReference type="InterPro" id="IPR009057">
    <property type="entry name" value="Homeodomain-like_sf"/>
</dbReference>
<dbReference type="Proteomes" id="UP001139887">
    <property type="component" value="Unassembled WGS sequence"/>
</dbReference>
<dbReference type="EMBL" id="JANBUW010000044">
    <property type="protein sequence ID" value="KAJ2850110.1"/>
    <property type="molecule type" value="Genomic_DNA"/>
</dbReference>
<dbReference type="InterPro" id="IPR001005">
    <property type="entry name" value="SANT/Myb"/>
</dbReference>